<keyword evidence="6 7" id="KW-0472">Membrane</keyword>
<proteinExistence type="inferred from homology"/>
<evidence type="ECO:0000256" key="1">
    <source>
        <dbReference type="ARBA" id="ARBA00004434"/>
    </source>
</evidence>
<dbReference type="HOGENOM" id="CLU_3160201_0_0_1"/>
<dbReference type="Proteomes" id="UP000007148">
    <property type="component" value="Unassembled WGS sequence"/>
</dbReference>
<comment type="subcellular location">
    <subcellularLocation>
        <location evidence="1 7">Mitochondrion inner membrane</location>
        <topology evidence="1 7">Single-pass membrane protein</topology>
    </subcellularLocation>
</comment>
<dbReference type="SUPFAM" id="SSF81427">
    <property type="entry name" value="Mitochondrial cytochrome c oxidase subunit VIIc (aka VIIIa)"/>
    <property type="match status" value="1"/>
</dbReference>
<comment type="caution">
    <text evidence="8">The sequence shown here is derived from an EMBL/GenBank/DDBJ whole genome shotgun (WGS) entry which is preliminary data.</text>
</comment>
<keyword evidence="7" id="KW-0809">Transit peptide</keyword>
<comment type="pathway">
    <text evidence="2 7">Energy metabolism; oxidative phosphorylation.</text>
</comment>
<dbReference type="GO" id="GO:0005743">
    <property type="term" value="C:mitochondrial inner membrane"/>
    <property type="evidence" value="ECO:0007669"/>
    <property type="project" value="UniProtKB-SubCell"/>
</dbReference>
<feature type="transmembrane region" description="Helical" evidence="7">
    <location>
        <begin position="12"/>
        <end position="32"/>
    </location>
</feature>
<reference evidence="8 9" key="1">
    <citation type="journal article" date="2011" name="PLoS Pathog.">
        <title>Endophytic Life Strategies Decoded by Genome and Transcriptome Analyses of the Mutualistic Root Symbiont Piriformospora indica.</title>
        <authorList>
            <person name="Zuccaro A."/>
            <person name="Lahrmann U."/>
            <person name="Guldener U."/>
            <person name="Langen G."/>
            <person name="Pfiffi S."/>
            <person name="Biedenkopf D."/>
            <person name="Wong P."/>
            <person name="Samans B."/>
            <person name="Grimm C."/>
            <person name="Basiewicz M."/>
            <person name="Murat C."/>
            <person name="Martin F."/>
            <person name="Kogel K.H."/>
        </authorList>
    </citation>
    <scope>NUCLEOTIDE SEQUENCE [LARGE SCALE GENOMIC DNA]</scope>
    <source>
        <strain evidence="8 9">DSM 11827</strain>
    </source>
</reference>
<dbReference type="GO" id="GO:0045277">
    <property type="term" value="C:respiratory chain complex IV"/>
    <property type="evidence" value="ECO:0007669"/>
    <property type="project" value="UniProtKB-UniRule"/>
</dbReference>
<evidence type="ECO:0000256" key="7">
    <source>
        <dbReference type="RuleBase" id="RU368123"/>
    </source>
</evidence>
<keyword evidence="7" id="KW-1133">Transmembrane helix</keyword>
<evidence type="ECO:0000256" key="3">
    <source>
        <dbReference type="ARBA" id="ARBA00010514"/>
    </source>
</evidence>
<dbReference type="InterPro" id="IPR036636">
    <property type="entry name" value="COX7C/Cox8_sf"/>
</dbReference>
<evidence type="ECO:0000256" key="2">
    <source>
        <dbReference type="ARBA" id="ARBA00004673"/>
    </source>
</evidence>
<keyword evidence="4 7" id="KW-0999">Mitochondrion inner membrane</keyword>
<accession>G4U0K8</accession>
<comment type="subunit">
    <text evidence="7">Component of the cytochrome c oxidase (complex IV, CIV), a multisubunit enzyme composed of a catalytic core of 3 subunits and several supernumerary subunits. The complex exists as a monomer or a dimer and forms supercomplexes (SCs) in the inner mitochondrial membrane with ubiquinol-cytochrome c oxidoreductase (cytochrome b-c1 complex, complex III, CIII).</text>
</comment>
<evidence type="ECO:0000256" key="4">
    <source>
        <dbReference type="ARBA" id="ARBA00022792"/>
    </source>
</evidence>
<dbReference type="EMBL" id="CAFZ01001270">
    <property type="protein sequence ID" value="CCA77101.1"/>
    <property type="molecule type" value="Genomic_DNA"/>
</dbReference>
<sequence length="48" mass="4910">MPFKYRNKTAFAVKTVIFFTAGLGIPLVAVGYQLSKSKGGGGAGSGSE</sequence>
<comment type="similarity">
    <text evidence="3 7">Belongs to the cytochrome c oxidase VIIc family.</text>
</comment>
<dbReference type="GO" id="GO:0006123">
    <property type="term" value="P:mitochondrial electron transport, cytochrome c to oxygen"/>
    <property type="evidence" value="ECO:0007669"/>
    <property type="project" value="UniProtKB-UniRule"/>
</dbReference>
<dbReference type="InParanoid" id="G4U0K8"/>
<dbReference type="Gene3D" id="4.10.49.10">
    <property type="entry name" value="Cytochrome c oxidase subunit VIIc"/>
    <property type="match status" value="1"/>
</dbReference>
<evidence type="ECO:0000256" key="5">
    <source>
        <dbReference type="ARBA" id="ARBA00023128"/>
    </source>
</evidence>
<evidence type="ECO:0000313" key="9">
    <source>
        <dbReference type="Proteomes" id="UP000007148"/>
    </source>
</evidence>
<evidence type="ECO:0000256" key="6">
    <source>
        <dbReference type="ARBA" id="ARBA00023136"/>
    </source>
</evidence>
<dbReference type="UniPathway" id="UPA00705"/>
<dbReference type="AlphaFoldDB" id="G4U0K8"/>
<gene>
    <name evidence="8" type="ORF">PIIN_11084</name>
</gene>
<evidence type="ECO:0000313" key="8">
    <source>
        <dbReference type="EMBL" id="CCA77101.1"/>
    </source>
</evidence>
<name>G4U0K8_SERID</name>
<dbReference type="Pfam" id="PF02935">
    <property type="entry name" value="COX7C"/>
    <property type="match status" value="1"/>
</dbReference>
<dbReference type="InterPro" id="IPR004202">
    <property type="entry name" value="COX7C/Cox8"/>
</dbReference>
<keyword evidence="9" id="KW-1185">Reference proteome</keyword>
<dbReference type="OrthoDB" id="9974841at2759"/>
<organism evidence="8 9">
    <name type="scientific">Serendipita indica (strain DSM 11827)</name>
    <name type="common">Root endophyte fungus</name>
    <name type="synonym">Piriformospora indica</name>
    <dbReference type="NCBI Taxonomy" id="1109443"/>
    <lineage>
        <taxon>Eukaryota</taxon>
        <taxon>Fungi</taxon>
        <taxon>Dikarya</taxon>
        <taxon>Basidiomycota</taxon>
        <taxon>Agaricomycotina</taxon>
        <taxon>Agaricomycetes</taxon>
        <taxon>Sebacinales</taxon>
        <taxon>Serendipitaceae</taxon>
        <taxon>Serendipita</taxon>
    </lineage>
</organism>
<comment type="function">
    <text evidence="7">Component of the cytochrome c oxidase, the last enzyme in the mitochondrial electron transport chain which drives oxidative phosphorylation. The respiratory chain contains 3 multisubunit complexes succinate dehydrogenase (complex II, CII), ubiquinol-cytochrome c oxidoreductase (cytochrome b-c1 complex, complex III, CIII) and cytochrome c oxidase (complex IV, CIV), that cooperate to transfer electrons derived from NADH and succinate to molecular oxygen, creating an electrochemical gradient over the inner membrane that drives transmembrane transport and the ATP synthase. Cytochrome c oxidase is the component of the respiratory chain that catalyzes the reduction of oxygen to water. Electrons originating from reduced cytochrome c in the intermembrane space (IMS) are transferred via the dinuclear copper A center (CU(A)) of subunit 2 and heme A of subunit 1 to the active site in subunit 1, a binuclear center (BNC) formed by heme A3 and copper B (CU(B)). The BNC reduces molecular oxygen to 2 water molecules using 4 electrons from cytochrome c in the IMS and 4 protons from the mitochondrial matrix.</text>
</comment>
<keyword evidence="5 7" id="KW-0496">Mitochondrion</keyword>
<keyword evidence="7" id="KW-0812">Transmembrane</keyword>
<protein>
    <recommendedName>
        <fullName evidence="7">Cytochrome c oxidase subunit 8, mitochondrial</fullName>
    </recommendedName>
    <alternativeName>
        <fullName evidence="7">Cytochrome c oxidase polypeptide VIII</fullName>
    </alternativeName>
</protein>